<dbReference type="GO" id="GO:0019441">
    <property type="term" value="P:L-tryptophan catabolic process to kynurenine"/>
    <property type="evidence" value="ECO:0007669"/>
    <property type="project" value="InterPro"/>
</dbReference>
<gene>
    <name evidence="1" type="ORF">KDK92_05770</name>
</gene>
<sequence length="202" mass="23034">MLIDITQTTRIGREYRTGSPALKVNHIECTSDNHTYKTIEFSCATHNMGTHIDMCGIDIPLETERLIGEGIKFDVSHIIDRPVMLTDLDLDLVKKGVYVFFQTNWDKYFEDEEKYLTHPEIHIEVVEYLVSRGVNMIGIDTLGVGCGKNHGIIDVYLAKEKCYAIENLCNLDKIPTSGFKVYNLPTKIEGLDVYPTRILVEF</sequence>
<name>A0A9J6NXQ8_9CLOT</name>
<protein>
    <submittedName>
        <fullName evidence="1">Cyclase family protein</fullName>
    </submittedName>
</protein>
<reference evidence="1" key="1">
    <citation type="journal article" date="2021" name="mSystems">
        <title>Bacteria and Archaea Synergistically Convert Glycine Betaine to Biogenic Methane in the Formosa Cold Seep of the South China Sea.</title>
        <authorList>
            <person name="Li L."/>
            <person name="Zhang W."/>
            <person name="Zhang S."/>
            <person name="Song L."/>
            <person name="Sun Q."/>
            <person name="Zhang H."/>
            <person name="Xiang H."/>
            <person name="Dong X."/>
        </authorList>
    </citation>
    <scope>NUCLEOTIDE SEQUENCE</scope>
    <source>
        <strain evidence="1">ZWT</strain>
    </source>
</reference>
<proteinExistence type="predicted"/>
<evidence type="ECO:0000313" key="1">
    <source>
        <dbReference type="EMBL" id="MCM1989242.1"/>
    </source>
</evidence>
<dbReference type="RefSeq" id="WP_250858210.1">
    <property type="nucleotide sequence ID" value="NZ_JAGSOJ010000001.1"/>
</dbReference>
<dbReference type="GO" id="GO:0004061">
    <property type="term" value="F:arylformamidase activity"/>
    <property type="evidence" value="ECO:0007669"/>
    <property type="project" value="InterPro"/>
</dbReference>
<dbReference type="PANTHER" id="PTHR31118:SF32">
    <property type="entry name" value="KYNURENINE FORMAMIDASE"/>
    <property type="match status" value="1"/>
</dbReference>
<dbReference type="InterPro" id="IPR007325">
    <property type="entry name" value="KFase/CYL"/>
</dbReference>
<dbReference type="AlphaFoldDB" id="A0A9J6NXQ8"/>
<evidence type="ECO:0000313" key="2">
    <source>
        <dbReference type="Proteomes" id="UP001056429"/>
    </source>
</evidence>
<dbReference type="InterPro" id="IPR037175">
    <property type="entry name" value="KFase_sf"/>
</dbReference>
<dbReference type="Pfam" id="PF04199">
    <property type="entry name" value="Cyclase"/>
    <property type="match status" value="1"/>
</dbReference>
<dbReference type="Gene3D" id="3.50.30.50">
    <property type="entry name" value="Putative cyclase"/>
    <property type="match status" value="1"/>
</dbReference>
<organism evidence="1 2">
    <name type="scientific">Oceanirhabdus seepicola</name>
    <dbReference type="NCBI Taxonomy" id="2828781"/>
    <lineage>
        <taxon>Bacteria</taxon>
        <taxon>Bacillati</taxon>
        <taxon>Bacillota</taxon>
        <taxon>Clostridia</taxon>
        <taxon>Eubacteriales</taxon>
        <taxon>Clostridiaceae</taxon>
        <taxon>Oceanirhabdus</taxon>
    </lineage>
</organism>
<dbReference type="SUPFAM" id="SSF102198">
    <property type="entry name" value="Putative cyclase"/>
    <property type="match status" value="1"/>
</dbReference>
<comment type="caution">
    <text evidence="1">The sequence shown here is derived from an EMBL/GenBank/DDBJ whole genome shotgun (WGS) entry which is preliminary data.</text>
</comment>
<accession>A0A9J6NXQ8</accession>
<dbReference type="Proteomes" id="UP001056429">
    <property type="component" value="Unassembled WGS sequence"/>
</dbReference>
<reference evidence="1" key="2">
    <citation type="submission" date="2021-04" db="EMBL/GenBank/DDBJ databases">
        <authorList>
            <person name="Dong X."/>
        </authorList>
    </citation>
    <scope>NUCLEOTIDE SEQUENCE</scope>
    <source>
        <strain evidence="1">ZWT</strain>
    </source>
</reference>
<dbReference type="PANTHER" id="PTHR31118">
    <property type="entry name" value="CYCLASE-LIKE PROTEIN 2"/>
    <property type="match status" value="1"/>
</dbReference>
<dbReference type="EMBL" id="JAGSOJ010000001">
    <property type="protein sequence ID" value="MCM1989242.1"/>
    <property type="molecule type" value="Genomic_DNA"/>
</dbReference>
<keyword evidence="2" id="KW-1185">Reference proteome</keyword>